<sequence>MRTRLFRHRTKGLPTLPRREPGNNLPAWMREPTRVFPTLEPGRPGRLTPAQEWRANGGRW</sequence>
<dbReference type="OrthoDB" id="3392986at2"/>
<feature type="compositionally biased region" description="Basic residues" evidence="1">
    <location>
        <begin position="1"/>
        <end position="11"/>
    </location>
</feature>
<keyword evidence="3" id="KW-1185">Reference proteome</keyword>
<accession>A0A1C6TYG5</accession>
<dbReference type="EMBL" id="FMHY01000002">
    <property type="protein sequence ID" value="SCL46880.1"/>
    <property type="molecule type" value="Genomic_DNA"/>
</dbReference>
<evidence type="ECO:0000313" key="3">
    <source>
        <dbReference type="Proteomes" id="UP000199696"/>
    </source>
</evidence>
<dbReference type="RefSeq" id="WP_091115950.1">
    <property type="nucleotide sequence ID" value="NZ_FMHY01000002.1"/>
</dbReference>
<dbReference type="Proteomes" id="UP000199696">
    <property type="component" value="Unassembled WGS sequence"/>
</dbReference>
<proteinExistence type="predicted"/>
<evidence type="ECO:0000313" key="2">
    <source>
        <dbReference type="EMBL" id="SCL46880.1"/>
    </source>
</evidence>
<feature type="region of interest" description="Disordered" evidence="1">
    <location>
        <begin position="1"/>
        <end position="60"/>
    </location>
</feature>
<dbReference type="STRING" id="227316.GA0070604_1373"/>
<name>A0A1C6TYG5_9ACTN</name>
<reference evidence="3" key="1">
    <citation type="submission" date="2016-06" db="EMBL/GenBank/DDBJ databases">
        <authorList>
            <person name="Varghese N."/>
            <person name="Submissions Spin"/>
        </authorList>
    </citation>
    <scope>NUCLEOTIDE SEQUENCE [LARGE SCALE GENOMIC DNA]</scope>
    <source>
        <strain evidence="3">DSM 44814</strain>
    </source>
</reference>
<gene>
    <name evidence="2" type="ORF">GA0070604_1373</name>
</gene>
<protein>
    <submittedName>
        <fullName evidence="2">Uncharacterized protein</fullName>
    </submittedName>
</protein>
<dbReference type="AlphaFoldDB" id="A0A1C6TYG5"/>
<evidence type="ECO:0000256" key="1">
    <source>
        <dbReference type="SAM" id="MobiDB-lite"/>
    </source>
</evidence>
<organism evidence="2 3">
    <name type="scientific">Micromonospora eburnea</name>
    <dbReference type="NCBI Taxonomy" id="227316"/>
    <lineage>
        <taxon>Bacteria</taxon>
        <taxon>Bacillati</taxon>
        <taxon>Actinomycetota</taxon>
        <taxon>Actinomycetes</taxon>
        <taxon>Micromonosporales</taxon>
        <taxon>Micromonosporaceae</taxon>
        <taxon>Micromonospora</taxon>
    </lineage>
</organism>